<proteinExistence type="predicted"/>
<protein>
    <submittedName>
        <fullName evidence="2">Uncharacterized protein</fullName>
    </submittedName>
</protein>
<keyword evidence="1" id="KW-0732">Signal</keyword>
<feature type="signal peptide" evidence="1">
    <location>
        <begin position="1"/>
        <end position="20"/>
    </location>
</feature>
<keyword evidence="3" id="KW-1185">Reference proteome</keyword>
<accession>A0ABT0L5X7</accession>
<evidence type="ECO:0000256" key="1">
    <source>
        <dbReference type="SAM" id="SignalP"/>
    </source>
</evidence>
<evidence type="ECO:0000313" key="2">
    <source>
        <dbReference type="EMBL" id="MCL1123088.1"/>
    </source>
</evidence>
<organism evidence="2 3">
    <name type="scientific">Shewanella surugensis</name>
    <dbReference type="NCBI Taxonomy" id="212020"/>
    <lineage>
        <taxon>Bacteria</taxon>
        <taxon>Pseudomonadati</taxon>
        <taxon>Pseudomonadota</taxon>
        <taxon>Gammaproteobacteria</taxon>
        <taxon>Alteromonadales</taxon>
        <taxon>Shewanellaceae</taxon>
        <taxon>Shewanella</taxon>
    </lineage>
</organism>
<sequence length="142" mass="15926">MKYLLFVLLIMFASLFKAQAKVCELPESLNGITFLFNISTVYSPSNTMAGMLLESTFSDKTYTIEVLDTGEAFTGSYDYQRFLPKFARFNVREGTGANLALYSKTLVCKTNRMGFVIFSLRQGPEQVTAPHDIGTYVIKSVQ</sequence>
<comment type="caution">
    <text evidence="2">The sequence shown here is derived from an EMBL/GenBank/DDBJ whole genome shotgun (WGS) entry which is preliminary data.</text>
</comment>
<feature type="chain" id="PRO_5046820212" evidence="1">
    <location>
        <begin position="21"/>
        <end position="142"/>
    </location>
</feature>
<evidence type="ECO:0000313" key="3">
    <source>
        <dbReference type="Proteomes" id="UP001203423"/>
    </source>
</evidence>
<gene>
    <name evidence="2" type="ORF">L2764_00985</name>
</gene>
<name>A0ABT0L5X7_9GAMM</name>
<dbReference type="EMBL" id="JAKIKS010000002">
    <property type="protein sequence ID" value="MCL1123088.1"/>
    <property type="molecule type" value="Genomic_DNA"/>
</dbReference>
<dbReference type="Proteomes" id="UP001203423">
    <property type="component" value="Unassembled WGS sequence"/>
</dbReference>
<dbReference type="RefSeq" id="WP_248938375.1">
    <property type="nucleotide sequence ID" value="NZ_JAKIKS010000002.1"/>
</dbReference>
<reference evidence="2 3" key="1">
    <citation type="submission" date="2022-01" db="EMBL/GenBank/DDBJ databases">
        <title>Whole genome-based taxonomy of the Shewanellaceae.</title>
        <authorList>
            <person name="Martin-Rodriguez A.J."/>
        </authorList>
    </citation>
    <scope>NUCLEOTIDE SEQUENCE [LARGE SCALE GENOMIC DNA]</scope>
    <source>
        <strain evidence="2 3">DSM 17177</strain>
    </source>
</reference>